<dbReference type="PANTHER" id="PTHR12277">
    <property type="entry name" value="ALPHA/BETA HYDROLASE DOMAIN-CONTAINING PROTEIN"/>
    <property type="match status" value="1"/>
</dbReference>
<dbReference type="SUPFAM" id="SSF53474">
    <property type="entry name" value="alpha/beta-Hydrolases"/>
    <property type="match status" value="1"/>
</dbReference>
<evidence type="ECO:0000256" key="1">
    <source>
        <dbReference type="SAM" id="Phobius"/>
    </source>
</evidence>
<dbReference type="PANTHER" id="PTHR12277:SF81">
    <property type="entry name" value="PROTEIN ABHD13"/>
    <property type="match status" value="1"/>
</dbReference>
<dbReference type="EMBL" id="CP031517">
    <property type="protein sequence ID" value="QOS39604.1"/>
    <property type="molecule type" value="Genomic_DNA"/>
</dbReference>
<feature type="transmembrane region" description="Helical" evidence="1">
    <location>
        <begin position="6"/>
        <end position="26"/>
    </location>
</feature>
<evidence type="ECO:0000313" key="3">
    <source>
        <dbReference type="EMBL" id="QOS39604.1"/>
    </source>
</evidence>
<accession>A0A7M1XIY6</accession>
<organism evidence="3 4">
    <name type="scientific">Treponema rectale</name>
    <dbReference type="NCBI Taxonomy" id="744512"/>
    <lineage>
        <taxon>Bacteria</taxon>
        <taxon>Pseudomonadati</taxon>
        <taxon>Spirochaetota</taxon>
        <taxon>Spirochaetia</taxon>
        <taxon>Spirochaetales</taxon>
        <taxon>Treponemataceae</taxon>
        <taxon>Treponema</taxon>
    </lineage>
</organism>
<dbReference type="InterPro" id="IPR029058">
    <property type="entry name" value="AB_hydrolase_fold"/>
</dbReference>
<reference evidence="3 4" key="1">
    <citation type="submission" date="2018-08" db="EMBL/GenBank/DDBJ databases">
        <title>The first complete genome of Treponema rectale (CHPAT), a commensal spirochete of the bovine rectum.</title>
        <authorList>
            <person name="Staton G.J."/>
            <person name="Clegg S.R."/>
            <person name="Carter S.D."/>
            <person name="Radford A.D."/>
            <person name="Darby A."/>
            <person name="Hall N."/>
            <person name="Birtles R.J."/>
            <person name="Evans N.J."/>
        </authorList>
    </citation>
    <scope>NUCLEOTIDE SEQUENCE [LARGE SCALE GENOMIC DNA]</scope>
    <source>
        <strain evidence="3 4">CHPA</strain>
    </source>
</reference>
<keyword evidence="1" id="KW-0812">Transmembrane</keyword>
<evidence type="ECO:0000259" key="2">
    <source>
        <dbReference type="Pfam" id="PF12146"/>
    </source>
</evidence>
<sequence length="346" mass="40471">MEIFFIIFGFLCILSVIYFLIPMFYAHKFDKKVFQHRCDDPEHPCYVHFEDYPDMSRTPYECSYSSRSKIRGYIYQNKERKEFKGFVILSHGMFGTHVQYLVDVAYLTREGYQVLCYDQYGVGLSDGKKQISLAHGIKVLHVVIKDVEKNNLNHDLKITLYGHSWGAYCSLGVLDQHPEIEKAVCRSGPIGPLRAGMNLVAFNNPKFYKIFRLALPLCFYIVMGKENVVSSTSRFKKNPHTKVFITYSENDPMVNMKNSQYYYFSKHLNKQVQLQLTSHGLHNNIITEESYASFINKTKEYFEIEKMEDPLKKAQARKRFLSNLDRADMVIYQSKVKDSILDFMKD</sequence>
<dbReference type="InterPro" id="IPR022742">
    <property type="entry name" value="Hydrolase_4"/>
</dbReference>
<name>A0A7M1XIY6_9SPIR</name>
<protein>
    <submittedName>
        <fullName evidence="3">Alpha/beta fold hydrolase</fullName>
    </submittedName>
</protein>
<keyword evidence="1" id="KW-0472">Membrane</keyword>
<dbReference type="KEGG" id="trc:DYE49_03675"/>
<proteinExistence type="predicted"/>
<dbReference type="Pfam" id="PF12146">
    <property type="entry name" value="Hydrolase_4"/>
    <property type="match status" value="1"/>
</dbReference>
<dbReference type="AlphaFoldDB" id="A0A7M1XIY6"/>
<dbReference type="GO" id="GO:0016787">
    <property type="term" value="F:hydrolase activity"/>
    <property type="evidence" value="ECO:0007669"/>
    <property type="project" value="UniProtKB-KW"/>
</dbReference>
<evidence type="ECO:0000313" key="4">
    <source>
        <dbReference type="Proteomes" id="UP000593591"/>
    </source>
</evidence>
<dbReference type="Proteomes" id="UP000593591">
    <property type="component" value="Chromosome"/>
</dbReference>
<dbReference type="Gene3D" id="3.40.50.1820">
    <property type="entry name" value="alpha/beta hydrolase"/>
    <property type="match status" value="1"/>
</dbReference>
<keyword evidence="3" id="KW-0378">Hydrolase</keyword>
<feature type="domain" description="Serine aminopeptidase S33" evidence="2">
    <location>
        <begin position="83"/>
        <end position="191"/>
    </location>
</feature>
<keyword evidence="1" id="KW-1133">Transmembrane helix</keyword>
<gene>
    <name evidence="3" type="ORF">DYE49_03675</name>
</gene>